<protein>
    <submittedName>
        <fullName evidence="2">PhnB protein</fullName>
    </submittedName>
</protein>
<proteinExistence type="predicted"/>
<dbReference type="EMBL" id="JACHXJ010000004">
    <property type="protein sequence ID" value="MBB3130344.1"/>
    <property type="molecule type" value="Genomic_DNA"/>
</dbReference>
<comment type="caution">
    <text evidence="2">The sequence shown here is derived from an EMBL/GenBank/DDBJ whole genome shotgun (WGS) entry which is preliminary data.</text>
</comment>
<gene>
    <name evidence="2" type="ORF">FHS19_005049</name>
</gene>
<dbReference type="Gene3D" id="3.10.180.10">
    <property type="entry name" value="2,3-Dihydroxybiphenyl 1,2-Dioxygenase, domain 1"/>
    <property type="match status" value="1"/>
</dbReference>
<dbReference type="AlphaFoldDB" id="A0A839TTD9"/>
<sequence>MKSVSPLVIVDNCDEALKFYQEVLDGEVKILNKNEDKATFAHFQLDHSLIQFADSATAGYPVARGGNHRIYLQFDHEEEIKKVYEAFQTDGKVDSELQKTFFGAFLAVLTDKFGVNWNLVYSFAK</sequence>
<dbReference type="PANTHER" id="PTHR33990">
    <property type="entry name" value="PROTEIN YJDN-RELATED"/>
    <property type="match status" value="1"/>
</dbReference>
<dbReference type="RefSeq" id="WP_183584445.1">
    <property type="nucleotide sequence ID" value="NZ_JACHXJ010000004.1"/>
</dbReference>
<dbReference type="PANTHER" id="PTHR33990:SF1">
    <property type="entry name" value="PROTEIN YJDN"/>
    <property type="match status" value="1"/>
</dbReference>
<reference evidence="2 3" key="1">
    <citation type="submission" date="2020-08" db="EMBL/GenBank/DDBJ databases">
        <title>Genomic Encyclopedia of Type Strains, Phase III (KMG-III): the genomes of soil and plant-associated and newly described type strains.</title>
        <authorList>
            <person name="Whitman W."/>
        </authorList>
    </citation>
    <scope>NUCLEOTIDE SEQUENCE [LARGE SCALE GENOMIC DNA]</scope>
    <source>
        <strain evidence="2 3">CECT 5831</strain>
    </source>
</reference>
<dbReference type="SUPFAM" id="SSF54593">
    <property type="entry name" value="Glyoxalase/Bleomycin resistance protein/Dihydroxybiphenyl dioxygenase"/>
    <property type="match status" value="1"/>
</dbReference>
<dbReference type="Pfam" id="PF00903">
    <property type="entry name" value="Glyoxalase"/>
    <property type="match status" value="1"/>
</dbReference>
<evidence type="ECO:0000259" key="1">
    <source>
        <dbReference type="Pfam" id="PF00903"/>
    </source>
</evidence>
<feature type="domain" description="Glyoxalase/fosfomycin resistance/dioxygenase" evidence="1">
    <location>
        <begin position="8"/>
        <end position="118"/>
    </location>
</feature>
<dbReference type="Proteomes" id="UP000517523">
    <property type="component" value="Unassembled WGS sequence"/>
</dbReference>
<dbReference type="InterPro" id="IPR029068">
    <property type="entry name" value="Glyas_Bleomycin-R_OHBP_Dase"/>
</dbReference>
<accession>A0A839TTD9</accession>
<evidence type="ECO:0000313" key="3">
    <source>
        <dbReference type="Proteomes" id="UP000517523"/>
    </source>
</evidence>
<organism evidence="2 3">
    <name type="scientific">Paenibacillus rhizosphaerae</name>
    <dbReference type="NCBI Taxonomy" id="297318"/>
    <lineage>
        <taxon>Bacteria</taxon>
        <taxon>Bacillati</taxon>
        <taxon>Bacillota</taxon>
        <taxon>Bacilli</taxon>
        <taxon>Bacillales</taxon>
        <taxon>Paenibacillaceae</taxon>
        <taxon>Paenibacillus</taxon>
    </lineage>
</organism>
<evidence type="ECO:0000313" key="2">
    <source>
        <dbReference type="EMBL" id="MBB3130344.1"/>
    </source>
</evidence>
<dbReference type="InterPro" id="IPR004360">
    <property type="entry name" value="Glyas_Fos-R_dOase_dom"/>
</dbReference>
<name>A0A839TTD9_9BACL</name>